<gene>
    <name evidence="1" type="ORF">HHSLTHF2_09440</name>
</gene>
<sequence>MQRSILYQGLNLFYANYFTKVVINTPMLVINRGSFSLDYALIDSDPQEPGTMMPKREEVNNLFPKLPWSTLPPFTSS</sequence>
<evidence type="ECO:0000313" key="2">
    <source>
        <dbReference type="Proteomes" id="UP000502259"/>
    </source>
</evidence>
<dbReference type="Proteomes" id="UP000502259">
    <property type="component" value="Chromosome"/>
</dbReference>
<evidence type="ECO:0000313" key="1">
    <source>
        <dbReference type="EMBL" id="BCB07054.1"/>
    </source>
</evidence>
<dbReference type="AlphaFoldDB" id="A0A6F8U1I1"/>
<accession>A0A6F8U1I1</accession>
<proteinExistence type="predicted"/>
<keyword evidence="2" id="KW-1185">Reference proteome</keyword>
<organism evidence="1 2">
    <name type="scientific">Halomonas hydrothermalis</name>
    <dbReference type="NCBI Taxonomy" id="115561"/>
    <lineage>
        <taxon>Bacteria</taxon>
        <taxon>Pseudomonadati</taxon>
        <taxon>Pseudomonadota</taxon>
        <taxon>Gammaproteobacteria</taxon>
        <taxon>Oceanospirillales</taxon>
        <taxon>Halomonadaceae</taxon>
        <taxon>Halomonas</taxon>
    </lineage>
</organism>
<protein>
    <submittedName>
        <fullName evidence="1">Uncharacterized protein</fullName>
    </submittedName>
</protein>
<reference evidence="1 2" key="1">
    <citation type="submission" date="2020-03" db="EMBL/GenBank/DDBJ databases">
        <title>Complete Genome Sequence of Halomonas hydrothermalis Strain Slthf2, Halophilic Bacterium Isolated from Deep-Sea Hydrothermal-Vent Environments.</title>
        <authorList>
            <person name="Takeyama N."/>
            <person name="Huang M."/>
            <person name="Sato K."/>
            <person name="Galipon J."/>
            <person name="Arakawa K."/>
        </authorList>
    </citation>
    <scope>NUCLEOTIDE SEQUENCE [LARGE SCALE GENOMIC DNA]</scope>
    <source>
        <strain evidence="1 2">Slthf2</strain>
    </source>
</reference>
<dbReference type="EMBL" id="AP022843">
    <property type="protein sequence ID" value="BCB07054.1"/>
    <property type="molecule type" value="Genomic_DNA"/>
</dbReference>
<name>A0A6F8U1I1_9GAMM</name>